<organism evidence="1 3">
    <name type="scientific">Pyrococcus abyssi (strain GE5 / Orsay)</name>
    <dbReference type="NCBI Taxonomy" id="272844"/>
    <lineage>
        <taxon>Archaea</taxon>
        <taxon>Methanobacteriati</taxon>
        <taxon>Methanobacteriota</taxon>
        <taxon>Thermococci</taxon>
        <taxon>Thermococcales</taxon>
        <taxon>Thermococcaceae</taxon>
        <taxon>Pyrococcus</taxon>
    </lineage>
</organism>
<protein>
    <submittedName>
        <fullName evidence="1">Uncharacterized protein</fullName>
    </submittedName>
</protein>
<dbReference type="Proteomes" id="UP000009139">
    <property type="component" value="Chromosome"/>
</dbReference>
<sequence length="551" mass="63657">MKKRFLVPFVIFISLVIMALLIKNEPCIQNIKSETATITVSRPVTTTVTMTKTTTKTVTMTKTIPVTKTNEIVRTVTATITKSAIMTKTRILTLTLTTIKKPPEIKYMEIFPNKTPDDKITTFKLSFYIIGNGTIEGKVIVTPVYYPNLNIEYEKQRVFKISGGGFHKINIPINGGKEYFVTIEACNEVGCSKKEMKTPYYREYNNLAKELKEKGIIISAVYMPHSASYFCQEAEEEPLLGCFEDTSLDIVQWKHIDWANGHGISVFWVDWTMLAWTSSKWRTLEVTRKLLEKNMTIGIMIGPISFTEIPIDLARHLGEYLEIVEEASKFMNYPSYYKIGGRPALFIWSEVVFSNRGNFYRKVYEVVKNQTGSCPYIIADLLPRIGYNFIIPGFSSFKEWYMWAITRKDDGGDVYIGGYTGWIGFYGVHKDDQGEYLPKEEFRKNFLEYYKVFVKEWRKFAEGRGKCFIPTVSPGFEKIDRPGFIDYKIPRDPVRFKKMLEYALENIGSCAEIRIDTWNDFYEGTYVEPSENEEFKFLNTLRNLLVELSSP</sequence>
<keyword evidence="3" id="KW-1185">Reference proteome</keyword>
<dbReference type="RefSeq" id="WP_010867212.1">
    <property type="nucleotide sequence ID" value="NC_000868.1"/>
</dbReference>
<evidence type="ECO:0000313" key="4">
    <source>
        <dbReference type="Proteomes" id="UP000009139"/>
    </source>
</evidence>
<gene>
    <name evidence="1" type="ordered locus">PAB2287</name>
</gene>
<reference evidence="1" key="3">
    <citation type="journal article" date="2001" name="Genome Res.">
        <title>Genome evolution at the genus level: comparison of three complete genomes of hyperthermophilic archaea.</title>
        <authorList>
            <person name="Lecompte O."/>
            <person name="Ripp R."/>
            <person name="Puzos-Barbe V."/>
            <person name="Duprat S."/>
            <person name="Heilig R."/>
            <person name="Dietrich J."/>
            <person name="Thierry J.C."/>
            <person name="Poch O."/>
        </authorList>
    </citation>
    <scope>NUCLEOTIDE SEQUENCE</scope>
    <source>
        <strain evidence="1">Orsay</strain>
    </source>
</reference>
<dbReference type="HOGENOM" id="CLU_035589_0_0_2"/>
<dbReference type="STRING" id="272844.PAB2287"/>
<dbReference type="Proteomes" id="UP000000810">
    <property type="component" value="Chromosome"/>
</dbReference>
<evidence type="ECO:0000313" key="3">
    <source>
        <dbReference type="Proteomes" id="UP000000810"/>
    </source>
</evidence>
<dbReference type="EMBL" id="AJ248283">
    <property type="protein sequence ID" value="CAB49011.1"/>
    <property type="molecule type" value="Genomic_DNA"/>
</dbReference>
<reference evidence="1" key="2">
    <citation type="journal article" date="2000" name="J. Mol. Biol.">
        <title>Archaeal homologs of eukaryotic methylation guide small nucleolar RNAs: lessons from the Pyrococcus genomes.</title>
        <authorList>
            <person name="Gaspin C."/>
            <person name="Cavaille J."/>
            <person name="Erauso G."/>
        </authorList>
    </citation>
    <scope>NUCLEOTIDE SEQUENCE</scope>
    <source>
        <strain evidence="1">Orsay</strain>
    </source>
</reference>
<dbReference type="AlphaFoldDB" id="Q9V2I7"/>
<accession>Q9V2I7</accession>
<dbReference type="EMBL" id="HE613800">
    <property type="protein sequence ID" value="CCE69463.1"/>
    <property type="molecule type" value="Genomic_DNA"/>
</dbReference>
<dbReference type="eggNOG" id="arCOG07838">
    <property type="taxonomic scope" value="Archaea"/>
</dbReference>
<dbReference type="CDD" id="cd11578">
    <property type="entry name" value="GH99_GH71_like_1"/>
    <property type="match status" value="1"/>
</dbReference>
<proteinExistence type="predicted"/>
<dbReference type="PATRIC" id="fig|272844.11.peg.101"/>
<dbReference type="KEGG" id="pab:PAB2287"/>
<reference evidence="2 4" key="5">
    <citation type="journal article" date="2012" name="Curr. Microbiol.">
        <title>Re-annotation of two hyperthermophilic archaea Pyrococcus abyssi GE5 and Pyrococcus furiosus DSM 3638.</title>
        <authorList>
            <person name="Gao J."/>
            <person name="Wang J."/>
        </authorList>
    </citation>
    <scope>GENOME REANNOTATION</scope>
    <source>
        <strain evidence="2">GE5</strain>
        <strain evidence="4">GE5 / Orsay</strain>
    </source>
</reference>
<evidence type="ECO:0000313" key="2">
    <source>
        <dbReference type="EMBL" id="CCE69463.1"/>
    </source>
</evidence>
<reference evidence="1" key="1">
    <citation type="submission" date="1999-07" db="EMBL/GenBank/DDBJ databases">
        <authorList>
            <person name="Genoscope"/>
        </authorList>
    </citation>
    <scope>NUCLEOTIDE SEQUENCE</scope>
    <source>
        <strain evidence="1">Orsay</strain>
    </source>
</reference>
<reference evidence="1 3" key="4">
    <citation type="journal article" date="2003" name="Mol. Microbiol.">
        <title>An integrated analysis of the genome of the hyperthermophilic archaeon Pyrococcus abyssi.</title>
        <authorList>
            <person name="Cohen G."/>
            <person name="Barbe V."/>
            <person name="Flament D."/>
            <person name="Galperin M."/>
            <person name="Heilig R."/>
            <person name="Ripp R."/>
            <person name="Lecompte O."/>
            <person name="Prieur D."/>
            <person name="Poch O."/>
            <person name="Quellerou J."/>
            <person name="Thierry J.C."/>
            <person name="Van der Oost J."/>
            <person name="Weissenbach J."/>
            <person name="Zivanovic Y."/>
            <person name="Forterre P."/>
        </authorList>
    </citation>
    <scope>NUCLEOTIDE SEQUENCE [LARGE SCALE GENOMIC DNA]</scope>
    <source>
        <strain evidence="3">GE5 / Orsay</strain>
        <strain evidence="1">Orsay</strain>
    </source>
</reference>
<evidence type="ECO:0000313" key="1">
    <source>
        <dbReference type="EMBL" id="CAB49011.1"/>
    </source>
</evidence>
<dbReference type="PIR" id="D75195">
    <property type="entry name" value="D75195"/>
</dbReference>
<name>Q9V2I7_PYRAB</name>
<dbReference type="OrthoDB" id="86313at2157"/>
<dbReference type="Gene3D" id="3.20.20.80">
    <property type="entry name" value="Glycosidases"/>
    <property type="match status" value="1"/>
</dbReference>